<organism evidence="1 2">
    <name type="scientific">Scleroderma citrinum Foug A</name>
    <dbReference type="NCBI Taxonomy" id="1036808"/>
    <lineage>
        <taxon>Eukaryota</taxon>
        <taxon>Fungi</taxon>
        <taxon>Dikarya</taxon>
        <taxon>Basidiomycota</taxon>
        <taxon>Agaricomycotina</taxon>
        <taxon>Agaricomycetes</taxon>
        <taxon>Agaricomycetidae</taxon>
        <taxon>Boletales</taxon>
        <taxon>Sclerodermatineae</taxon>
        <taxon>Sclerodermataceae</taxon>
        <taxon>Scleroderma</taxon>
    </lineage>
</organism>
<dbReference type="Proteomes" id="UP000053989">
    <property type="component" value="Unassembled WGS sequence"/>
</dbReference>
<dbReference type="InParanoid" id="A0A0C2ZKE9"/>
<dbReference type="HOGENOM" id="CLU_2924008_0_0_1"/>
<protein>
    <submittedName>
        <fullName evidence="1">Uncharacterized protein</fullName>
    </submittedName>
</protein>
<reference evidence="1 2" key="1">
    <citation type="submission" date="2014-04" db="EMBL/GenBank/DDBJ databases">
        <authorList>
            <consortium name="DOE Joint Genome Institute"/>
            <person name="Kuo A."/>
            <person name="Kohler A."/>
            <person name="Nagy L.G."/>
            <person name="Floudas D."/>
            <person name="Copeland A."/>
            <person name="Barry K.W."/>
            <person name="Cichocki N."/>
            <person name="Veneault-Fourrey C."/>
            <person name="LaButti K."/>
            <person name="Lindquist E.A."/>
            <person name="Lipzen A."/>
            <person name="Lundell T."/>
            <person name="Morin E."/>
            <person name="Murat C."/>
            <person name="Sun H."/>
            <person name="Tunlid A."/>
            <person name="Henrissat B."/>
            <person name="Grigoriev I.V."/>
            <person name="Hibbett D.S."/>
            <person name="Martin F."/>
            <person name="Nordberg H.P."/>
            <person name="Cantor M.N."/>
            <person name="Hua S.X."/>
        </authorList>
    </citation>
    <scope>NUCLEOTIDE SEQUENCE [LARGE SCALE GENOMIC DNA]</scope>
    <source>
        <strain evidence="1 2">Foug A</strain>
    </source>
</reference>
<keyword evidence="2" id="KW-1185">Reference proteome</keyword>
<evidence type="ECO:0000313" key="1">
    <source>
        <dbReference type="EMBL" id="KIM53107.1"/>
    </source>
</evidence>
<dbReference type="AlphaFoldDB" id="A0A0C2ZKE9"/>
<gene>
    <name evidence="1" type="ORF">SCLCIDRAFT_1223099</name>
</gene>
<evidence type="ECO:0000313" key="2">
    <source>
        <dbReference type="Proteomes" id="UP000053989"/>
    </source>
</evidence>
<dbReference type="EMBL" id="KN822189">
    <property type="protein sequence ID" value="KIM53107.1"/>
    <property type="molecule type" value="Genomic_DNA"/>
</dbReference>
<accession>A0A0C2ZKE9</accession>
<sequence>MINDGIDGAEAGRRESECLATTQPWCDLVSYYQPFLRTTKLMNRLSTNPSRTCKKMRDIPT</sequence>
<reference evidence="2" key="2">
    <citation type="submission" date="2015-01" db="EMBL/GenBank/DDBJ databases">
        <title>Evolutionary Origins and Diversification of the Mycorrhizal Mutualists.</title>
        <authorList>
            <consortium name="DOE Joint Genome Institute"/>
            <consortium name="Mycorrhizal Genomics Consortium"/>
            <person name="Kohler A."/>
            <person name="Kuo A."/>
            <person name="Nagy L.G."/>
            <person name="Floudas D."/>
            <person name="Copeland A."/>
            <person name="Barry K.W."/>
            <person name="Cichocki N."/>
            <person name="Veneault-Fourrey C."/>
            <person name="LaButti K."/>
            <person name="Lindquist E.A."/>
            <person name="Lipzen A."/>
            <person name="Lundell T."/>
            <person name="Morin E."/>
            <person name="Murat C."/>
            <person name="Riley R."/>
            <person name="Ohm R."/>
            <person name="Sun H."/>
            <person name="Tunlid A."/>
            <person name="Henrissat B."/>
            <person name="Grigoriev I.V."/>
            <person name="Hibbett D.S."/>
            <person name="Martin F."/>
        </authorList>
    </citation>
    <scope>NUCLEOTIDE SEQUENCE [LARGE SCALE GENOMIC DNA]</scope>
    <source>
        <strain evidence="2">Foug A</strain>
    </source>
</reference>
<name>A0A0C2ZKE9_9AGAM</name>
<proteinExistence type="predicted"/>